<dbReference type="EMBL" id="CP133568">
    <property type="protein sequence ID" value="WMT02641.1"/>
    <property type="molecule type" value="Genomic_DNA"/>
</dbReference>
<dbReference type="RefSeq" id="WP_309151620.1">
    <property type="nucleotide sequence ID" value="NZ_CP133568.1"/>
</dbReference>
<dbReference type="Proteomes" id="UP001229313">
    <property type="component" value="Chromosome"/>
</dbReference>
<keyword evidence="2" id="KW-0812">Transmembrane</keyword>
<keyword evidence="4" id="KW-1185">Reference proteome</keyword>
<feature type="transmembrane region" description="Helical" evidence="2">
    <location>
        <begin position="12"/>
        <end position="33"/>
    </location>
</feature>
<sequence>MFATYLKELGSFLLVPMAMIIAGLYLTKGVYGLHRSRSQDRKDFLDLWAKADKADNLWVQVAVRHLFGENLPVPLIRHLIAQPQATRALSDVAFAWRLIDLDEATGELFWRHRRHYSPRVRLWERRFWLGGYFLMAAGALLSVWVGVKVDAKSTVGVMSWLYALLFGVAAYGSLMRGERLSDADVGVPRWTKQMRWRGGSWNSPATGASRRQGRKRRAG</sequence>
<name>A0ABY9P6W4_9GAMM</name>
<feature type="region of interest" description="Disordered" evidence="1">
    <location>
        <begin position="196"/>
        <end position="219"/>
    </location>
</feature>
<accession>A0ABY9P6W4</accession>
<protein>
    <submittedName>
        <fullName evidence="3">Uncharacterized protein</fullName>
    </submittedName>
</protein>
<evidence type="ECO:0000256" key="1">
    <source>
        <dbReference type="SAM" id="MobiDB-lite"/>
    </source>
</evidence>
<proteinExistence type="predicted"/>
<gene>
    <name evidence="3" type="ORF">RDV84_22180</name>
</gene>
<evidence type="ECO:0000313" key="4">
    <source>
        <dbReference type="Proteomes" id="UP001229313"/>
    </source>
</evidence>
<keyword evidence="2" id="KW-0472">Membrane</keyword>
<evidence type="ECO:0000256" key="2">
    <source>
        <dbReference type="SAM" id="Phobius"/>
    </source>
</evidence>
<feature type="transmembrane region" description="Helical" evidence="2">
    <location>
        <begin position="127"/>
        <end position="147"/>
    </location>
</feature>
<feature type="transmembrane region" description="Helical" evidence="2">
    <location>
        <begin position="153"/>
        <end position="174"/>
    </location>
</feature>
<organism evidence="3 4">
    <name type="scientific">Lysobacter yananisis</name>
    <dbReference type="NCBI Taxonomy" id="1003114"/>
    <lineage>
        <taxon>Bacteria</taxon>
        <taxon>Pseudomonadati</taxon>
        <taxon>Pseudomonadota</taxon>
        <taxon>Gammaproteobacteria</taxon>
        <taxon>Lysobacterales</taxon>
        <taxon>Lysobacteraceae</taxon>
        <taxon>Lysobacter</taxon>
    </lineage>
</organism>
<reference evidence="3 4" key="1">
    <citation type="submission" date="2023-08" db="EMBL/GenBank/DDBJ databases">
        <title>The whole genome sequence of Lysobacter yananisis.</title>
        <authorList>
            <person name="Sun H."/>
        </authorList>
    </citation>
    <scope>NUCLEOTIDE SEQUENCE [LARGE SCALE GENOMIC DNA]</scope>
    <source>
        <strain evidence="3 4">SNNU513</strain>
    </source>
</reference>
<keyword evidence="2" id="KW-1133">Transmembrane helix</keyword>
<evidence type="ECO:0000313" key="3">
    <source>
        <dbReference type="EMBL" id="WMT02641.1"/>
    </source>
</evidence>